<gene>
    <name evidence="6" type="ORF">ACFFTL_30510</name>
</gene>
<dbReference type="Gene3D" id="3.90.76.10">
    <property type="entry name" value="Dipeptide-binding Protein, Domain 1"/>
    <property type="match status" value="1"/>
</dbReference>
<dbReference type="PANTHER" id="PTHR30290:SF38">
    <property type="entry name" value="D,D-DIPEPTIDE-BINDING PERIPLASMIC PROTEIN DDPA-RELATED"/>
    <property type="match status" value="1"/>
</dbReference>
<name>A0ABV5RF71_9ACTN</name>
<dbReference type="Gene3D" id="3.40.190.10">
    <property type="entry name" value="Periplasmic binding protein-like II"/>
    <property type="match status" value="1"/>
</dbReference>
<evidence type="ECO:0000256" key="2">
    <source>
        <dbReference type="ARBA" id="ARBA00005695"/>
    </source>
</evidence>
<dbReference type="Proteomes" id="UP001589710">
    <property type="component" value="Unassembled WGS sequence"/>
</dbReference>
<accession>A0ABV5RF71</accession>
<evidence type="ECO:0000313" key="7">
    <source>
        <dbReference type="Proteomes" id="UP001589710"/>
    </source>
</evidence>
<sequence length="507" mass="55545">MSIKKTSLYGGATAAALALTLTACGGGSNGGGGGAAGGAYDKNATVNIGSLYEPQNLDNTAGGGQGVTEALNGNVYEGLFKLTDDGKVENLLAQDYKVSGDGLTYTFTLRDGVKFHSGKELTSQDVKYSLEKVIAKDSQSARKSNLEVIKSFETPDARTVKVQLSKKSISFVYNLSYVWIINSDAKSLKTSEDGTGPYKLNKWTRGSALSLDRFAGYWGDAARNKQVVFHYYKEATALNNALLTNAVDVVTSEQSPDALDQFKSNQNYKVNDGNSTTKLLLAFNDKAKPFTDVKVRQAVSAAIDDKKLLESVWGGYGKLIGSMVPPTDPWYEDLTKVNGYDTARAKKLLAEAGYQNGFTFTLDTPNYDPHPTAATFIKSQLAKVGITVKINTITPDEWYTKVYKNHDFTATLQEHVNDRDLVWYGNPDFYWGYDNKQVTKWVEQAEQASGTAEQTELLKKVNRRTAEDAASDWLYLYPQIVVASSKLSGYPVNGLNSQFFAYDIEKG</sequence>
<dbReference type="PANTHER" id="PTHR30290">
    <property type="entry name" value="PERIPLASMIC BINDING COMPONENT OF ABC TRANSPORTER"/>
    <property type="match status" value="1"/>
</dbReference>
<dbReference type="InterPro" id="IPR030678">
    <property type="entry name" value="Peptide/Ni-bd"/>
</dbReference>
<dbReference type="CDD" id="cd08494">
    <property type="entry name" value="PBP2_NikA_DppA_OppA_like_6"/>
    <property type="match status" value="1"/>
</dbReference>
<feature type="domain" description="Solute-binding protein family 5" evidence="5">
    <location>
        <begin position="87"/>
        <end position="418"/>
    </location>
</feature>
<protein>
    <submittedName>
        <fullName evidence="6">ABC transporter substrate-binding protein</fullName>
    </submittedName>
</protein>
<comment type="similarity">
    <text evidence="2">Belongs to the bacterial solute-binding protein 5 family.</text>
</comment>
<dbReference type="Pfam" id="PF00496">
    <property type="entry name" value="SBP_bac_5"/>
    <property type="match status" value="1"/>
</dbReference>
<dbReference type="InterPro" id="IPR000914">
    <property type="entry name" value="SBP_5_dom"/>
</dbReference>
<dbReference type="PROSITE" id="PS01040">
    <property type="entry name" value="SBP_BACTERIAL_5"/>
    <property type="match status" value="1"/>
</dbReference>
<proteinExistence type="inferred from homology"/>
<dbReference type="Gene3D" id="3.10.105.10">
    <property type="entry name" value="Dipeptide-binding Protein, Domain 3"/>
    <property type="match status" value="1"/>
</dbReference>
<keyword evidence="7" id="KW-1185">Reference proteome</keyword>
<dbReference type="RefSeq" id="WP_345510782.1">
    <property type="nucleotide sequence ID" value="NZ_BAAAXD010000009.1"/>
</dbReference>
<dbReference type="PROSITE" id="PS51257">
    <property type="entry name" value="PROKAR_LIPOPROTEIN"/>
    <property type="match status" value="1"/>
</dbReference>
<feature type="chain" id="PRO_5047027070" evidence="4">
    <location>
        <begin position="26"/>
        <end position="507"/>
    </location>
</feature>
<evidence type="ECO:0000313" key="6">
    <source>
        <dbReference type="EMBL" id="MFB9576499.1"/>
    </source>
</evidence>
<feature type="signal peptide" evidence="4">
    <location>
        <begin position="1"/>
        <end position="25"/>
    </location>
</feature>
<reference evidence="6 7" key="1">
    <citation type="submission" date="2024-09" db="EMBL/GenBank/DDBJ databases">
        <authorList>
            <person name="Sun Q."/>
            <person name="Mori K."/>
        </authorList>
    </citation>
    <scope>NUCLEOTIDE SEQUENCE [LARGE SCALE GENOMIC DNA]</scope>
    <source>
        <strain evidence="6 7">JCM 3331</strain>
    </source>
</reference>
<comment type="caution">
    <text evidence="6">The sequence shown here is derived from an EMBL/GenBank/DDBJ whole genome shotgun (WGS) entry which is preliminary data.</text>
</comment>
<dbReference type="SUPFAM" id="SSF53850">
    <property type="entry name" value="Periplasmic binding protein-like II"/>
    <property type="match status" value="1"/>
</dbReference>
<evidence type="ECO:0000256" key="4">
    <source>
        <dbReference type="SAM" id="SignalP"/>
    </source>
</evidence>
<dbReference type="PIRSF" id="PIRSF002741">
    <property type="entry name" value="MppA"/>
    <property type="match status" value="1"/>
</dbReference>
<evidence type="ECO:0000256" key="3">
    <source>
        <dbReference type="ARBA" id="ARBA00022729"/>
    </source>
</evidence>
<comment type="subcellular location">
    <subcellularLocation>
        <location evidence="1">Cell membrane</location>
        <topology evidence="1">Lipid-anchor</topology>
    </subcellularLocation>
</comment>
<dbReference type="InterPro" id="IPR039424">
    <property type="entry name" value="SBP_5"/>
</dbReference>
<dbReference type="EMBL" id="JBHMCG010000134">
    <property type="protein sequence ID" value="MFB9576499.1"/>
    <property type="molecule type" value="Genomic_DNA"/>
</dbReference>
<evidence type="ECO:0000259" key="5">
    <source>
        <dbReference type="Pfam" id="PF00496"/>
    </source>
</evidence>
<keyword evidence="3 4" id="KW-0732">Signal</keyword>
<evidence type="ECO:0000256" key="1">
    <source>
        <dbReference type="ARBA" id="ARBA00004193"/>
    </source>
</evidence>
<organism evidence="6 7">
    <name type="scientific">Streptomyces yanii</name>
    <dbReference type="NCBI Taxonomy" id="78510"/>
    <lineage>
        <taxon>Bacteria</taxon>
        <taxon>Bacillati</taxon>
        <taxon>Actinomycetota</taxon>
        <taxon>Actinomycetes</taxon>
        <taxon>Kitasatosporales</taxon>
        <taxon>Streptomycetaceae</taxon>
        <taxon>Streptomyces</taxon>
    </lineage>
</organism>
<dbReference type="InterPro" id="IPR023765">
    <property type="entry name" value="SBP_5_CS"/>
</dbReference>